<keyword evidence="1" id="KW-0812">Transmembrane</keyword>
<accession>A0AAW1MTH2</accession>
<dbReference type="Proteomes" id="UP001458880">
    <property type="component" value="Unassembled WGS sequence"/>
</dbReference>
<feature type="transmembrane region" description="Helical" evidence="1">
    <location>
        <begin position="740"/>
        <end position="760"/>
    </location>
</feature>
<feature type="domain" description="Cyclic nucleotide-binding" evidence="2">
    <location>
        <begin position="1902"/>
        <end position="2004"/>
    </location>
</feature>
<dbReference type="Gene3D" id="2.60.120.10">
    <property type="entry name" value="Jelly Rolls"/>
    <property type="match status" value="4"/>
</dbReference>
<dbReference type="SMART" id="SM00100">
    <property type="entry name" value="cNMP"/>
    <property type="match status" value="4"/>
</dbReference>
<dbReference type="SUPFAM" id="SSF51206">
    <property type="entry name" value="cAMP-binding domain-like"/>
    <property type="match status" value="4"/>
</dbReference>
<feature type="transmembrane region" description="Helical" evidence="1">
    <location>
        <begin position="246"/>
        <end position="270"/>
    </location>
</feature>
<dbReference type="PANTHER" id="PTHR10217:SF548">
    <property type="entry name" value="GH12235P"/>
    <property type="match status" value="1"/>
</dbReference>
<feature type="transmembrane region" description="Helical" evidence="1">
    <location>
        <begin position="1732"/>
        <end position="1753"/>
    </location>
</feature>
<feature type="transmembrane region" description="Helical" evidence="1">
    <location>
        <begin position="591"/>
        <end position="609"/>
    </location>
</feature>
<dbReference type="InterPro" id="IPR050818">
    <property type="entry name" value="KCNH_animal-type"/>
</dbReference>
<feature type="domain" description="Cyclic nucleotide-binding" evidence="2">
    <location>
        <begin position="352"/>
        <end position="470"/>
    </location>
</feature>
<dbReference type="Gene3D" id="1.10.287.630">
    <property type="entry name" value="Helix hairpin bin"/>
    <property type="match status" value="1"/>
</dbReference>
<keyword evidence="1" id="KW-1133">Transmembrane helix</keyword>
<dbReference type="Pfam" id="PF00027">
    <property type="entry name" value="cNMP_binding"/>
    <property type="match status" value="2"/>
</dbReference>
<evidence type="ECO:0000256" key="1">
    <source>
        <dbReference type="SAM" id="Phobius"/>
    </source>
</evidence>
<feature type="transmembrane region" description="Helical" evidence="1">
    <location>
        <begin position="69"/>
        <end position="88"/>
    </location>
</feature>
<dbReference type="InterPro" id="IPR018490">
    <property type="entry name" value="cNMP-bd_dom_sf"/>
</dbReference>
<feature type="transmembrane region" description="Helical" evidence="1">
    <location>
        <begin position="565"/>
        <end position="585"/>
    </location>
</feature>
<dbReference type="PANTHER" id="PTHR10217">
    <property type="entry name" value="VOLTAGE AND LIGAND GATED POTASSIUM CHANNEL"/>
    <property type="match status" value="1"/>
</dbReference>
<feature type="transmembrane region" description="Helical" evidence="1">
    <location>
        <begin position="167"/>
        <end position="195"/>
    </location>
</feature>
<keyword evidence="1" id="KW-0472">Membrane</keyword>
<dbReference type="CDD" id="cd00038">
    <property type="entry name" value="CAP_ED"/>
    <property type="match status" value="4"/>
</dbReference>
<evidence type="ECO:0000313" key="3">
    <source>
        <dbReference type="EMBL" id="KAK9751226.1"/>
    </source>
</evidence>
<dbReference type="GO" id="GO:0005886">
    <property type="term" value="C:plasma membrane"/>
    <property type="evidence" value="ECO:0007669"/>
    <property type="project" value="TreeGrafter"/>
</dbReference>
<feature type="transmembrane region" description="Helical" evidence="1">
    <location>
        <begin position="1074"/>
        <end position="1101"/>
    </location>
</feature>
<gene>
    <name evidence="3" type="ORF">QE152_g5179</name>
</gene>
<feature type="transmembrane region" description="Helical" evidence="1">
    <location>
        <begin position="1107"/>
        <end position="1127"/>
    </location>
</feature>
<protein>
    <submittedName>
        <fullName evidence="3">Cyclic nucleotide-binding domain</fullName>
    </submittedName>
</protein>
<proteinExistence type="predicted"/>
<keyword evidence="4" id="KW-1185">Reference proteome</keyword>
<feature type="transmembrane region" description="Helical" evidence="1">
    <location>
        <begin position="772"/>
        <end position="798"/>
    </location>
</feature>
<feature type="transmembrane region" description="Helical" evidence="1">
    <location>
        <begin position="1592"/>
        <end position="1610"/>
    </location>
</feature>
<sequence length="2033" mass="236610">MSTIKKALQLAIPVTDEAEVETTSDWRDVIFVPFHPVWSILILFSVLVNATVSVYNLSYQSSETKIANMIYHICELFYFADIILLIMHRQFLHIRKRRTFKYKGLPFIAINVASMIPLYELTNYLSIPDINEEVNTSRNYLKLKCIIRLYRIIEYTNEQTNKPGLNIITILTLAYLTKLFIAGHFISAVFYIRTINDSNSWIKNLNKHKFDRSQPFQWYTITFTLMTGNLLHNFPSGIKPETNQDMIFYIFTLLAGFTLHMMIFVSHLIATFKKDHMNYFEYEIQVAKIMGLLDEWDADEELKKKALDYYSVFWQRRNGLKDMPEMFNVLPTALKKEVTVDIFWEALRHSHFFVGTGMSFKRSVSLVMKSEFLLPGDFLFRVDELKTKMVYIVSGVVQILSSEDDDSPIMSFSSGTLLGETGCLFATTSPANLRTSTYCEIQALYLTDLYKVLLNFPVIAKYIKQQLSNRISTARHDLNKHRFSDDLCKETTIKAVREFWNEIWRSSTKKVASKMYMFTDRIRAENLDLLALSDEVELRVDSICLSGHCPFVLDPDTIFRRFCDIIVVFAVLVQIFLIPQAAFFYDRMTAGEMSILFLMDVIYLFDIYLQISTAVKSNDGLISDVRKILVIRLKEINFLVDAVATVPFDYVALCVGDGKKASFYKLLRLLKIYKIIYIFKYFENLYIVDTTAICAIKYIFMFVCSIYWLTCVMSGVSTLDKTNSSWFRYNRELYNLTVSTSYRFHVSLLMTIAAYMNYGPTGYDVYSFHDTWFYFFIVVCAHLLFSYGFSELTAGLVLKHDDERINRTYLYTLKREASQYKIASEVHSRVLSFLNFHYTVRAGCQIFGEEGIFENAPIELRNEIVRHRIIYCLKKVPLFSDASDDLLRYIVAHSEMKLVPPNSVLLKAENKSDLLYVLMRGYCMMQSSLPGDLERGATAVLQSGSTFPFLETFHGAFSFLCVTTITVAELLLIRTDIIMNAFQTYEADYGSFRDALKEHKQVYGSILFRKGARLPLLASVKKAKKKGRVFEYDLHDIDDVQYNERAYRQPFLRLGAWSFLRFLLLRKTINPDSWFYVCWEVLRCIVGVVYAFCAITMSTLIGHSMQIWGKVVLFTVFNFYCWIDLYVRMHCQFYNRKGILVTHPLTTARHYIRTSFTVDLISAIPVRGLQLDQLLGSRHQTHVMICVMLFTKLLHLHRPWSGLSYLEQKYKGKKGLAVHMTKYLLVIIIAIAFCQSLAMLMICEARAEKLYCESRKDGVKYQYTKYFIEYFYKVSTFFTISTTGTLITSFKQGVLFVLLVIPMFVLRWIFMITTTSKAIGGNVELTLYRDRMKSYMEFLKGAFVSDKDIQAIVAHYEYVWKKSQGMNMHNVLKYFHPQLEQDMAYSLYSNTLLRATLFHGEHPSVFEALTPLFYREYYTKDSMIIQCNDIQKKIFFVHEGSVDIYIANTLVCMLESGGMFGCLQKTGITRQTLTAVTKIHSTVLTVDSTLLHRTLQSFPKVYERLSRLILLNYEYLKETKESSECATSQKIEVISNGLYDQYKPFFDSIYIMEDGVGYSTLNYLVCVHIYPLGANFILGATFINLHNQHPQWVLWFMYLLDLFHLCVICLKFNKIYLDPGSGSIIKDPYVIRKNYAKTTFWLDFLTVIPLDIMSFTFTKNVFIHNICRLNKTFRFILDFLTVIPLDIMSFTFTKNVFIHNICRLNKTFRFIFLVIYYYHCEERLSMKKHLKWTYMIYSNLFLVQLFACLWLLIACPGTKCFYNDARLNMHTFNVSQNDDVLSSTLVAYLFVVNMYTGAGIIKTSPIKPTEVILTCCLRDASMVLIDKYNFSKYEVRFKRLATYLQGQKLSPSLYSKVANYCLRLWQCQRGDWLPEMIQESPSSLKENIMTALYGKNLTNHFLFQATHKDFLRQLVVHLERFVFSPGDSIVEKGDSDCCMYFISSGEVNVYEVEGKVEVKMLQLTSGMSFGEAQGLYCVSHHYSYRACTVCDVLILNKNRWEYLMKWFPASREEIFYKAQLNGLHRVGDETEIV</sequence>
<feature type="transmembrane region" description="Helical" evidence="1">
    <location>
        <begin position="1293"/>
        <end position="1310"/>
    </location>
</feature>
<feature type="transmembrane region" description="Helical" evidence="1">
    <location>
        <begin position="37"/>
        <end position="57"/>
    </location>
</feature>
<dbReference type="GO" id="GO:0005249">
    <property type="term" value="F:voltage-gated potassium channel activity"/>
    <property type="evidence" value="ECO:0007669"/>
    <property type="project" value="TreeGrafter"/>
</dbReference>
<name>A0AAW1MTH2_POPJA</name>
<feature type="domain" description="Cyclic nucleotide-binding" evidence="2">
    <location>
        <begin position="878"/>
        <end position="947"/>
    </location>
</feature>
<feature type="transmembrane region" description="Helical" evidence="1">
    <location>
        <begin position="1223"/>
        <end position="1245"/>
    </location>
</feature>
<feature type="domain" description="Cyclic nucleotide-binding" evidence="2">
    <location>
        <begin position="1397"/>
        <end position="1512"/>
    </location>
</feature>
<feature type="transmembrane region" description="Helical" evidence="1">
    <location>
        <begin position="1561"/>
        <end position="1586"/>
    </location>
</feature>
<dbReference type="GO" id="GO:0042391">
    <property type="term" value="P:regulation of membrane potential"/>
    <property type="evidence" value="ECO:0007669"/>
    <property type="project" value="TreeGrafter"/>
</dbReference>
<comment type="caution">
    <text evidence="3">The sequence shown here is derived from an EMBL/GenBank/DDBJ whole genome shotgun (WGS) entry which is preliminary data.</text>
</comment>
<dbReference type="InterPro" id="IPR014710">
    <property type="entry name" value="RmlC-like_jellyroll"/>
</dbReference>
<evidence type="ECO:0000313" key="4">
    <source>
        <dbReference type="Proteomes" id="UP001458880"/>
    </source>
</evidence>
<dbReference type="PROSITE" id="PS50042">
    <property type="entry name" value="CNMP_BINDING_3"/>
    <property type="match status" value="4"/>
</dbReference>
<dbReference type="InterPro" id="IPR000595">
    <property type="entry name" value="cNMP-bd_dom"/>
</dbReference>
<feature type="transmembrane region" description="Helical" evidence="1">
    <location>
        <begin position="699"/>
        <end position="719"/>
    </location>
</feature>
<reference evidence="3 4" key="1">
    <citation type="journal article" date="2024" name="BMC Genomics">
        <title>De novo assembly and annotation of Popillia japonica's genome with initial clues to its potential as an invasive pest.</title>
        <authorList>
            <person name="Cucini C."/>
            <person name="Boschi S."/>
            <person name="Funari R."/>
            <person name="Cardaioli E."/>
            <person name="Iannotti N."/>
            <person name="Marturano G."/>
            <person name="Paoli F."/>
            <person name="Bruttini M."/>
            <person name="Carapelli A."/>
            <person name="Frati F."/>
            <person name="Nardi F."/>
        </authorList>
    </citation>
    <scope>NUCLEOTIDE SEQUENCE [LARGE SCALE GENOMIC DNA]</scope>
    <source>
        <strain evidence="3">DMR45628</strain>
    </source>
</reference>
<evidence type="ECO:0000259" key="2">
    <source>
        <dbReference type="PROSITE" id="PS50042"/>
    </source>
</evidence>
<organism evidence="3 4">
    <name type="scientific">Popillia japonica</name>
    <name type="common">Japanese beetle</name>
    <dbReference type="NCBI Taxonomy" id="7064"/>
    <lineage>
        <taxon>Eukaryota</taxon>
        <taxon>Metazoa</taxon>
        <taxon>Ecdysozoa</taxon>
        <taxon>Arthropoda</taxon>
        <taxon>Hexapoda</taxon>
        <taxon>Insecta</taxon>
        <taxon>Pterygota</taxon>
        <taxon>Neoptera</taxon>
        <taxon>Endopterygota</taxon>
        <taxon>Coleoptera</taxon>
        <taxon>Polyphaga</taxon>
        <taxon>Scarabaeiformia</taxon>
        <taxon>Scarabaeidae</taxon>
        <taxon>Rutelinae</taxon>
        <taxon>Popillia</taxon>
    </lineage>
</organism>
<dbReference type="EMBL" id="JASPKY010000029">
    <property type="protein sequence ID" value="KAK9751226.1"/>
    <property type="molecule type" value="Genomic_DNA"/>
</dbReference>